<keyword evidence="1" id="KW-0732">Signal</keyword>
<sequence length="129" mass="14004">MTAAGAALFFSATVAAASLEQMQGAWVMEGASCSEAFKKSGGKVEFVDRDSSIDTGLIVSGKTITTPEQSCTVEKIRQEKDHISVLLGCSDAVMFSSISASFRMTDADHFERFETLFPDASFTYERCKF</sequence>
<organism evidence="2 3">
    <name type="scientific">Kumtagia ephedrae</name>
    <dbReference type="NCBI Taxonomy" id="2116701"/>
    <lineage>
        <taxon>Bacteria</taxon>
        <taxon>Pseudomonadati</taxon>
        <taxon>Pseudomonadota</taxon>
        <taxon>Alphaproteobacteria</taxon>
        <taxon>Hyphomicrobiales</taxon>
        <taxon>Phyllobacteriaceae</taxon>
        <taxon>Kumtagia</taxon>
    </lineage>
</organism>
<feature type="chain" id="PRO_5015110423" evidence="1">
    <location>
        <begin position="17"/>
        <end position="129"/>
    </location>
</feature>
<name>A0A2P7RNG7_9HYPH</name>
<keyword evidence="3" id="KW-1185">Reference proteome</keyword>
<reference evidence="2 3" key="1">
    <citation type="submission" date="2018-03" db="EMBL/GenBank/DDBJ databases">
        <title>The draft genome of Mesorhizobium sp. 6GN-30.</title>
        <authorList>
            <person name="Liu L."/>
            <person name="Li L."/>
            <person name="Wang T."/>
            <person name="Zhang X."/>
            <person name="Liang L."/>
        </authorList>
    </citation>
    <scope>NUCLEOTIDE SEQUENCE [LARGE SCALE GENOMIC DNA]</scope>
    <source>
        <strain evidence="2 3">6GN30</strain>
    </source>
</reference>
<feature type="signal peptide" evidence="1">
    <location>
        <begin position="1"/>
        <end position="16"/>
    </location>
</feature>
<accession>A0A2P7RNG7</accession>
<dbReference type="EMBL" id="PXYK01000040">
    <property type="protein sequence ID" value="PSJ51746.1"/>
    <property type="molecule type" value="Genomic_DNA"/>
</dbReference>
<comment type="caution">
    <text evidence="2">The sequence shown here is derived from an EMBL/GenBank/DDBJ whole genome shotgun (WGS) entry which is preliminary data.</text>
</comment>
<proteinExistence type="predicted"/>
<evidence type="ECO:0000256" key="1">
    <source>
        <dbReference type="SAM" id="SignalP"/>
    </source>
</evidence>
<gene>
    <name evidence="2" type="ORF">C7I84_27105</name>
</gene>
<dbReference type="AlphaFoldDB" id="A0A2P7RNG7"/>
<dbReference type="Proteomes" id="UP000241229">
    <property type="component" value="Unassembled WGS sequence"/>
</dbReference>
<protein>
    <submittedName>
        <fullName evidence="2">Uncharacterized protein</fullName>
    </submittedName>
</protein>
<evidence type="ECO:0000313" key="2">
    <source>
        <dbReference type="EMBL" id="PSJ51746.1"/>
    </source>
</evidence>
<evidence type="ECO:0000313" key="3">
    <source>
        <dbReference type="Proteomes" id="UP000241229"/>
    </source>
</evidence>